<name>A0A835T9F6_9CHLO</name>
<protein>
    <submittedName>
        <fullName evidence="2">Uncharacterized protein</fullName>
    </submittedName>
</protein>
<proteinExistence type="predicted"/>
<dbReference type="EMBL" id="JAEHOD010000035">
    <property type="protein sequence ID" value="KAG2441352.1"/>
    <property type="molecule type" value="Genomic_DNA"/>
</dbReference>
<evidence type="ECO:0000256" key="1">
    <source>
        <dbReference type="SAM" id="MobiDB-lite"/>
    </source>
</evidence>
<dbReference type="Proteomes" id="UP000613740">
    <property type="component" value="Unassembled WGS sequence"/>
</dbReference>
<reference evidence="2" key="1">
    <citation type="journal article" date="2020" name="bioRxiv">
        <title>Comparative genomics of Chlamydomonas.</title>
        <authorList>
            <person name="Craig R.J."/>
            <person name="Hasan A.R."/>
            <person name="Ness R.W."/>
            <person name="Keightley P.D."/>
        </authorList>
    </citation>
    <scope>NUCLEOTIDE SEQUENCE</scope>
    <source>
        <strain evidence="2">CCAP 11/173</strain>
    </source>
</reference>
<organism evidence="2 3">
    <name type="scientific">Chlamydomonas schloesseri</name>
    <dbReference type="NCBI Taxonomy" id="2026947"/>
    <lineage>
        <taxon>Eukaryota</taxon>
        <taxon>Viridiplantae</taxon>
        <taxon>Chlorophyta</taxon>
        <taxon>core chlorophytes</taxon>
        <taxon>Chlorophyceae</taxon>
        <taxon>CS clade</taxon>
        <taxon>Chlamydomonadales</taxon>
        <taxon>Chlamydomonadaceae</taxon>
        <taxon>Chlamydomonas</taxon>
    </lineage>
</organism>
<accession>A0A835T9F6</accession>
<keyword evidence="3" id="KW-1185">Reference proteome</keyword>
<gene>
    <name evidence="2" type="ORF">HYH02_009944</name>
</gene>
<evidence type="ECO:0000313" key="2">
    <source>
        <dbReference type="EMBL" id="KAG2441352.1"/>
    </source>
</evidence>
<sequence length="601" mass="59255">MSSAGHSVGSLEGWLVDVHMRKGASAAVRSCLVGAGRGDCFAASSPLQRADSVSAQVTTGPAGPDLCLRAALPGLRGLSFGEFSGALCNEAALSHREEGLPSRAFEVLLFGLSDSESDDGAGGRGGDPGEEEDEILCAYGDCRGRHAAAAPFIGSSSGALLDRTHEADPGLGLGFGLGLGLGLGLVQTSLSGHDSSSPRLARRCRHGIVSSTGYVLAAPSAAAPLAFSSSSPSSSSSSDCAPGAIYGSLGGTAFTSGMFASASTTASTFASGSTAGASGGGGGTAGDVGFFRSLDHLEDQGQDQDRQRKQQQQQRDCRLQESVGCLDMRPLASAAAAGCVAAATLSTAGGGCGSSRNTFVTLAAAAAAASAAAVSGCVPAFSPLADSPSAAWLSRNAAKTVDAPAERTPSNSSLLLSASPVSFTAFAPPVCRAGVCSTPHPAVCAWPRLSEDGGHSSGRGGSGTAAASGAAAGAAPWGAATALARAEAAAGCATTAKPLGPYEGTVRGGNPRRHAASTRPAPAPSPTPLAASSARSEAVTGGRAGHDARCSISRLNYCSAVAAARTASPLSQEAAETQHLAAPPVALRPLCDMLSSALKRT</sequence>
<feature type="region of interest" description="Disordered" evidence="1">
    <location>
        <begin position="497"/>
        <end position="544"/>
    </location>
</feature>
<comment type="caution">
    <text evidence="2">The sequence shown here is derived from an EMBL/GenBank/DDBJ whole genome shotgun (WGS) entry which is preliminary data.</text>
</comment>
<dbReference type="AlphaFoldDB" id="A0A835T9F6"/>
<evidence type="ECO:0000313" key="3">
    <source>
        <dbReference type="Proteomes" id="UP000613740"/>
    </source>
</evidence>